<dbReference type="RefSeq" id="WP_048797263.1">
    <property type="nucleotide sequence ID" value="NZ_JVEJ01000438.1"/>
</dbReference>
<reference evidence="1 2" key="1">
    <citation type="submission" date="2019-07" db="EMBL/GenBank/DDBJ databases">
        <title>Serratia strains were isolated from fresh produce.</title>
        <authorList>
            <person name="Cho G.-S."/>
            <person name="Stein M."/>
            <person name="Lee W."/>
            <person name="Suh S.H."/>
            <person name="Franz C.M.A.P."/>
        </authorList>
    </citation>
    <scope>NUCLEOTIDE SEQUENCE [LARGE SCALE GENOMIC DNA]</scope>
    <source>
        <strain evidence="1 2">S16</strain>
    </source>
</reference>
<evidence type="ECO:0000313" key="2">
    <source>
        <dbReference type="Proteomes" id="UP000321126"/>
    </source>
</evidence>
<gene>
    <name evidence="1" type="ORF">FOT62_24690</name>
</gene>
<dbReference type="AlphaFoldDB" id="A0A5C7BUY8"/>
<protein>
    <submittedName>
        <fullName evidence="1">Uncharacterized protein</fullName>
    </submittedName>
</protein>
<proteinExistence type="predicted"/>
<name>A0A5C7BUY8_SERMA</name>
<organism evidence="1 2">
    <name type="scientific">Serratia marcescens</name>
    <dbReference type="NCBI Taxonomy" id="615"/>
    <lineage>
        <taxon>Bacteria</taxon>
        <taxon>Pseudomonadati</taxon>
        <taxon>Pseudomonadota</taxon>
        <taxon>Gammaproteobacteria</taxon>
        <taxon>Enterobacterales</taxon>
        <taxon>Yersiniaceae</taxon>
        <taxon>Serratia</taxon>
    </lineage>
</organism>
<evidence type="ECO:0000313" key="1">
    <source>
        <dbReference type="EMBL" id="TXE24605.1"/>
    </source>
</evidence>
<accession>A0A5C7BUY8</accession>
<sequence>MFKFTAILTGIDAEEIRNIGRYVNNRQQPFFTDVLLRYHPYVMLGELNPHRFKAIQDTLTDLKKQGIRLHLAYNENDFPWGTGQERFCDISDKHILQIANYLISDILEYDLDGITVFPPRIITASHQPSSSKNSVQVLHNILSTVKSAPEAHGKYLGAFYPSPGDEGDTRQTEEDISTILAPLIDDIYIGDDIKLAPSLISRALPRLDIHRQSCHEASERLRGWVHTGYHGLSIDGMLLAAPYSESHRIKNIAMLTALLQVITSEQGYVRYL</sequence>
<dbReference type="EMBL" id="VOUQ01000031">
    <property type="protein sequence ID" value="TXE24605.1"/>
    <property type="molecule type" value="Genomic_DNA"/>
</dbReference>
<comment type="caution">
    <text evidence="1">The sequence shown here is derived from an EMBL/GenBank/DDBJ whole genome shotgun (WGS) entry which is preliminary data.</text>
</comment>
<dbReference type="Proteomes" id="UP000321126">
    <property type="component" value="Unassembled WGS sequence"/>
</dbReference>